<protein>
    <submittedName>
        <fullName evidence="1">Uncharacterized protein</fullName>
    </submittedName>
</protein>
<proteinExistence type="predicted"/>
<name>A0AAD7C2D6_9AGAR</name>
<dbReference type="EMBL" id="JARKIF010000006">
    <property type="protein sequence ID" value="KAJ7637023.1"/>
    <property type="molecule type" value="Genomic_DNA"/>
</dbReference>
<comment type="caution">
    <text evidence="1">The sequence shown here is derived from an EMBL/GenBank/DDBJ whole genome shotgun (WGS) entry which is preliminary data.</text>
</comment>
<dbReference type="Gene3D" id="3.90.70.10">
    <property type="entry name" value="Cysteine proteinases"/>
    <property type="match status" value="1"/>
</dbReference>
<evidence type="ECO:0000313" key="2">
    <source>
        <dbReference type="Proteomes" id="UP001221142"/>
    </source>
</evidence>
<organism evidence="1 2">
    <name type="scientific">Roridomyces roridus</name>
    <dbReference type="NCBI Taxonomy" id="1738132"/>
    <lineage>
        <taxon>Eukaryota</taxon>
        <taxon>Fungi</taxon>
        <taxon>Dikarya</taxon>
        <taxon>Basidiomycota</taxon>
        <taxon>Agaricomycotina</taxon>
        <taxon>Agaricomycetes</taxon>
        <taxon>Agaricomycetidae</taxon>
        <taxon>Agaricales</taxon>
        <taxon>Marasmiineae</taxon>
        <taxon>Mycenaceae</taxon>
        <taxon>Roridomyces</taxon>
    </lineage>
</organism>
<gene>
    <name evidence="1" type="ORF">FB45DRAFT_864965</name>
</gene>
<dbReference type="SUPFAM" id="SSF54001">
    <property type="entry name" value="Cysteine proteinases"/>
    <property type="match status" value="1"/>
</dbReference>
<reference evidence="1" key="1">
    <citation type="submission" date="2023-03" db="EMBL/GenBank/DDBJ databases">
        <title>Massive genome expansion in bonnet fungi (Mycena s.s.) driven by repeated elements and novel gene families across ecological guilds.</title>
        <authorList>
            <consortium name="Lawrence Berkeley National Laboratory"/>
            <person name="Harder C.B."/>
            <person name="Miyauchi S."/>
            <person name="Viragh M."/>
            <person name="Kuo A."/>
            <person name="Thoen E."/>
            <person name="Andreopoulos B."/>
            <person name="Lu D."/>
            <person name="Skrede I."/>
            <person name="Drula E."/>
            <person name="Henrissat B."/>
            <person name="Morin E."/>
            <person name="Kohler A."/>
            <person name="Barry K."/>
            <person name="LaButti K."/>
            <person name="Morin E."/>
            <person name="Salamov A."/>
            <person name="Lipzen A."/>
            <person name="Mereny Z."/>
            <person name="Hegedus B."/>
            <person name="Baldrian P."/>
            <person name="Stursova M."/>
            <person name="Weitz H."/>
            <person name="Taylor A."/>
            <person name="Grigoriev I.V."/>
            <person name="Nagy L.G."/>
            <person name="Martin F."/>
            <person name="Kauserud H."/>
        </authorList>
    </citation>
    <scope>NUCLEOTIDE SEQUENCE</scope>
    <source>
        <strain evidence="1">9284</strain>
    </source>
</reference>
<accession>A0AAD7C2D6</accession>
<dbReference type="AlphaFoldDB" id="A0AAD7C2D6"/>
<dbReference type="InterPro" id="IPR038765">
    <property type="entry name" value="Papain-like_cys_pep_sf"/>
</dbReference>
<sequence length="184" mass="20393">MSDQVHGGIANNEGWNCYLRVNVQGLCHTPPFAQSLAEGCPLEADCDNDKCTHEILCDLVLHQRAVASLLLHQRAVASLLLRLEEQLESEFVSFGRLWFEITWAAVITGGGVMLEGFQQDSQELLCCLLRNLCRVCISDCKLFQNPFNCLNCSRGKGGSRGRERRTRGRSLELALKAEAVVASL</sequence>
<keyword evidence="2" id="KW-1185">Reference proteome</keyword>
<dbReference type="Proteomes" id="UP001221142">
    <property type="component" value="Unassembled WGS sequence"/>
</dbReference>
<evidence type="ECO:0000313" key="1">
    <source>
        <dbReference type="EMBL" id="KAJ7637023.1"/>
    </source>
</evidence>